<dbReference type="InterPro" id="IPR006059">
    <property type="entry name" value="SBP"/>
</dbReference>
<dbReference type="OrthoDB" id="7813639at2"/>
<dbReference type="PROSITE" id="PS01037">
    <property type="entry name" value="SBP_BACTERIAL_1"/>
    <property type="match status" value="1"/>
</dbReference>
<protein>
    <submittedName>
        <fullName evidence="7">Putrescine-binding periplasmic protein</fullName>
    </submittedName>
</protein>
<dbReference type="Proteomes" id="UP000049983">
    <property type="component" value="Unassembled WGS sequence"/>
</dbReference>
<evidence type="ECO:0000256" key="3">
    <source>
        <dbReference type="ARBA" id="ARBA00022448"/>
    </source>
</evidence>
<feature type="signal peptide" evidence="6">
    <location>
        <begin position="1"/>
        <end position="24"/>
    </location>
</feature>
<evidence type="ECO:0000256" key="4">
    <source>
        <dbReference type="ARBA" id="ARBA00022729"/>
    </source>
</evidence>
<organism evidence="7 8">
    <name type="scientific">Roseibium album</name>
    <dbReference type="NCBI Taxonomy" id="311410"/>
    <lineage>
        <taxon>Bacteria</taxon>
        <taxon>Pseudomonadati</taxon>
        <taxon>Pseudomonadota</taxon>
        <taxon>Alphaproteobacteria</taxon>
        <taxon>Hyphomicrobiales</taxon>
        <taxon>Stappiaceae</taxon>
        <taxon>Roseibium</taxon>
    </lineage>
</organism>
<dbReference type="RefSeq" id="WP_082442699.1">
    <property type="nucleotide sequence ID" value="NZ_CXWA01000006.1"/>
</dbReference>
<keyword evidence="4 6" id="KW-0732">Signal</keyword>
<dbReference type="PANTHER" id="PTHR30222:SF17">
    <property type="entry name" value="SPERMIDINE_PUTRESCINE-BINDING PERIPLASMIC PROTEIN"/>
    <property type="match status" value="1"/>
</dbReference>
<dbReference type="InterPro" id="IPR001188">
    <property type="entry name" value="Sperm_putr-bd"/>
</dbReference>
<name>A0A0M7AB74_9HYPH</name>
<evidence type="ECO:0000313" key="8">
    <source>
        <dbReference type="Proteomes" id="UP000049983"/>
    </source>
</evidence>
<evidence type="ECO:0000256" key="5">
    <source>
        <dbReference type="ARBA" id="ARBA00022764"/>
    </source>
</evidence>
<dbReference type="PANTHER" id="PTHR30222">
    <property type="entry name" value="SPERMIDINE/PUTRESCINE-BINDING PERIPLASMIC PROTEIN"/>
    <property type="match status" value="1"/>
</dbReference>
<evidence type="ECO:0000256" key="2">
    <source>
        <dbReference type="ARBA" id="ARBA00008520"/>
    </source>
</evidence>
<dbReference type="GeneID" id="97670563"/>
<dbReference type="GO" id="GO:0019808">
    <property type="term" value="F:polyamine binding"/>
    <property type="evidence" value="ECO:0007669"/>
    <property type="project" value="InterPro"/>
</dbReference>
<dbReference type="Pfam" id="PF13416">
    <property type="entry name" value="SBP_bac_8"/>
    <property type="match status" value="1"/>
</dbReference>
<proteinExistence type="inferred from homology"/>
<feature type="chain" id="PRO_5009787997" evidence="6">
    <location>
        <begin position="25"/>
        <end position="336"/>
    </location>
</feature>
<comment type="subcellular location">
    <subcellularLocation>
        <location evidence="1">Periplasm</location>
    </subcellularLocation>
</comment>
<sequence length="336" mass="36702">MPKLKFPMMAVCLATFAIGSTASAQEVRLLAFEGYADDAWRVPFEEASGCKVAVSYVGGVDEMFAKMAGSDGTDFDLVSIDTSLYPRYAEAGLLQAFDDQKLSNINNLLPAFQEVAAVQDGEKRLGIPIAWGSQGLIYDADELSDAPTSWGAMWDPENAQRVIALDDSNNNIVMAALYLGFDDPFDLTDEQMVQVRDKLIDLKGNLLSYYAGFEDGVAVWESGAATMMLSMGEPQLGQLRERGYNAVYSIPKEGAVGWLDTWALSAGAGDLDCAHAWADYSLRPEVGEVLNSKYGYGPTTMEAEGLDYADNLVWLKPVEDMDARVRLWNEVKAATK</sequence>
<dbReference type="InterPro" id="IPR006061">
    <property type="entry name" value="SBP_1_CS"/>
</dbReference>
<dbReference type="Gene3D" id="3.40.190.10">
    <property type="entry name" value="Periplasmic binding protein-like II"/>
    <property type="match status" value="2"/>
</dbReference>
<dbReference type="GO" id="GO:0042597">
    <property type="term" value="C:periplasmic space"/>
    <property type="evidence" value="ECO:0007669"/>
    <property type="project" value="UniProtKB-SubCell"/>
</dbReference>
<reference evidence="8" key="1">
    <citation type="submission" date="2015-07" db="EMBL/GenBank/DDBJ databases">
        <authorList>
            <person name="Rodrigo-Torres Lidia"/>
            <person name="Arahal R.David."/>
        </authorList>
    </citation>
    <scope>NUCLEOTIDE SEQUENCE [LARGE SCALE GENOMIC DNA]</scope>
    <source>
        <strain evidence="8">CECT 5096</strain>
    </source>
</reference>
<dbReference type="PRINTS" id="PR00909">
    <property type="entry name" value="SPERMDNBNDNG"/>
</dbReference>
<dbReference type="EMBL" id="CXWC01000011">
    <property type="protein sequence ID" value="CTQ72368.1"/>
    <property type="molecule type" value="Genomic_DNA"/>
</dbReference>
<dbReference type="GO" id="GO:0015846">
    <property type="term" value="P:polyamine transport"/>
    <property type="evidence" value="ECO:0007669"/>
    <property type="project" value="InterPro"/>
</dbReference>
<evidence type="ECO:0000256" key="6">
    <source>
        <dbReference type="SAM" id="SignalP"/>
    </source>
</evidence>
<dbReference type="SUPFAM" id="SSF53850">
    <property type="entry name" value="Periplasmic binding protein-like II"/>
    <property type="match status" value="1"/>
</dbReference>
<gene>
    <name evidence="7" type="primary">potF_2</name>
    <name evidence="7" type="ORF">LA5096_03212</name>
</gene>
<keyword evidence="8" id="KW-1185">Reference proteome</keyword>
<evidence type="ECO:0000313" key="7">
    <source>
        <dbReference type="EMBL" id="CTQ72368.1"/>
    </source>
</evidence>
<keyword evidence="5" id="KW-0574">Periplasm</keyword>
<evidence type="ECO:0000256" key="1">
    <source>
        <dbReference type="ARBA" id="ARBA00004418"/>
    </source>
</evidence>
<dbReference type="AlphaFoldDB" id="A0A0M7AB74"/>
<comment type="similarity">
    <text evidence="2">Belongs to the bacterial solute-binding protein 1 family.</text>
</comment>
<dbReference type="GO" id="GO:0055085">
    <property type="term" value="P:transmembrane transport"/>
    <property type="evidence" value="ECO:0007669"/>
    <property type="project" value="InterPro"/>
</dbReference>
<keyword evidence="3" id="KW-0813">Transport</keyword>
<accession>A0A0M7AB74</accession>
<dbReference type="STRING" id="311410.LA5095_00071"/>